<dbReference type="InterPro" id="IPR016187">
    <property type="entry name" value="CTDL_fold"/>
</dbReference>
<dbReference type="Proteomes" id="UP000193380">
    <property type="component" value="Unassembled WGS sequence"/>
</dbReference>
<evidence type="ECO:0000313" key="4">
    <source>
        <dbReference type="EMBL" id="CDQ96456.1"/>
    </source>
</evidence>
<dbReference type="EMBL" id="FR925794">
    <property type="protein sequence ID" value="CDQ96456.1"/>
    <property type="molecule type" value="Genomic_DNA"/>
</dbReference>
<name>A0A060YXG1_ONCMY</name>
<accession>A0A060YXG1</accession>
<dbReference type="Gene3D" id="1.20.5.400">
    <property type="match status" value="1"/>
</dbReference>
<sequence length="177" mass="20589">MESKVNWCQQLSPQIFSGGRDPTELLQCLFYWLSSLACGIPVSAERDQLQISLNTRTTERDQLQNILNTRTTERDQLQNNLNTRTTERDQLQTRLRFYEKPCLDGWWKFGTSCYYVSSTMDSSGAGQKECRTMGGELVIINSREEQIFIHGFKNVWIGKYKEDGIWEWVGKTPFKPT</sequence>
<evidence type="ECO:0000256" key="2">
    <source>
        <dbReference type="SAM" id="Coils"/>
    </source>
</evidence>
<gene>
    <name evidence="4" type="ORF">GSONMT00028054001</name>
</gene>
<reference evidence="4" key="1">
    <citation type="journal article" date="2014" name="Nat. Commun.">
        <title>The rainbow trout genome provides novel insights into evolution after whole-genome duplication in vertebrates.</title>
        <authorList>
            <person name="Berthelot C."/>
            <person name="Brunet F."/>
            <person name="Chalopin D."/>
            <person name="Juanchich A."/>
            <person name="Bernard M."/>
            <person name="Noel B."/>
            <person name="Bento P."/>
            <person name="Da Silva C."/>
            <person name="Labadie K."/>
            <person name="Alberti A."/>
            <person name="Aury J.M."/>
            <person name="Louis A."/>
            <person name="Dehais P."/>
            <person name="Bardou P."/>
            <person name="Montfort J."/>
            <person name="Klopp C."/>
            <person name="Cabau C."/>
            <person name="Gaspin C."/>
            <person name="Thorgaard G.H."/>
            <person name="Boussaha M."/>
            <person name="Quillet E."/>
            <person name="Guyomard R."/>
            <person name="Galiana D."/>
            <person name="Bobe J."/>
            <person name="Volff J.N."/>
            <person name="Genet C."/>
            <person name="Wincker P."/>
            <person name="Jaillon O."/>
            <person name="Roest Crollius H."/>
            <person name="Guiguen Y."/>
        </authorList>
    </citation>
    <scope>NUCLEOTIDE SEQUENCE [LARGE SCALE GENOMIC DNA]</scope>
</reference>
<comment type="subcellular location">
    <subcellularLocation>
        <location evidence="1">Cell membrane</location>
        <topology evidence="1">Single-pass type II membrane protein</topology>
    </subcellularLocation>
</comment>
<dbReference type="SUPFAM" id="SSF56436">
    <property type="entry name" value="C-type lectin-like"/>
    <property type="match status" value="1"/>
</dbReference>
<dbReference type="Gene3D" id="3.10.100.10">
    <property type="entry name" value="Mannose-Binding Protein A, subunit A"/>
    <property type="match status" value="1"/>
</dbReference>
<keyword evidence="2" id="KW-0175">Coiled coil</keyword>
<dbReference type="InterPro" id="IPR050828">
    <property type="entry name" value="C-type_lectin/matrix_domain"/>
</dbReference>
<dbReference type="PROSITE" id="PS50041">
    <property type="entry name" value="C_TYPE_LECTIN_2"/>
    <property type="match status" value="1"/>
</dbReference>
<dbReference type="AlphaFoldDB" id="A0A060YXG1"/>
<organism evidence="4 5">
    <name type="scientific">Oncorhynchus mykiss</name>
    <name type="common">Rainbow trout</name>
    <name type="synonym">Salmo gairdneri</name>
    <dbReference type="NCBI Taxonomy" id="8022"/>
    <lineage>
        <taxon>Eukaryota</taxon>
        <taxon>Metazoa</taxon>
        <taxon>Chordata</taxon>
        <taxon>Craniata</taxon>
        <taxon>Vertebrata</taxon>
        <taxon>Euteleostomi</taxon>
        <taxon>Actinopterygii</taxon>
        <taxon>Neopterygii</taxon>
        <taxon>Teleostei</taxon>
        <taxon>Protacanthopterygii</taxon>
        <taxon>Salmoniformes</taxon>
        <taxon>Salmonidae</taxon>
        <taxon>Salmoninae</taxon>
        <taxon>Oncorhynchus</taxon>
    </lineage>
</organism>
<proteinExistence type="predicted"/>
<evidence type="ECO:0000256" key="1">
    <source>
        <dbReference type="ARBA" id="ARBA00004401"/>
    </source>
</evidence>
<dbReference type="PANTHER" id="PTHR45710:SF26">
    <property type="entry name" value="RH26557P"/>
    <property type="match status" value="1"/>
</dbReference>
<dbReference type="GO" id="GO:0005886">
    <property type="term" value="C:plasma membrane"/>
    <property type="evidence" value="ECO:0007669"/>
    <property type="project" value="UniProtKB-SubCell"/>
</dbReference>
<dbReference type="InterPro" id="IPR016186">
    <property type="entry name" value="C-type_lectin-like/link_sf"/>
</dbReference>
<dbReference type="STRING" id="8022.A0A060YXG1"/>
<evidence type="ECO:0000313" key="5">
    <source>
        <dbReference type="Proteomes" id="UP000193380"/>
    </source>
</evidence>
<dbReference type="PaxDb" id="8022-A0A060YXG1"/>
<protein>
    <recommendedName>
        <fullName evidence="3">C-type lectin domain-containing protein</fullName>
    </recommendedName>
</protein>
<evidence type="ECO:0000259" key="3">
    <source>
        <dbReference type="PROSITE" id="PS50041"/>
    </source>
</evidence>
<dbReference type="Pfam" id="PF00059">
    <property type="entry name" value="Lectin_C"/>
    <property type="match status" value="1"/>
</dbReference>
<feature type="coiled-coil region" evidence="2">
    <location>
        <begin position="60"/>
        <end position="94"/>
    </location>
</feature>
<dbReference type="PANTHER" id="PTHR45710">
    <property type="entry name" value="C-TYPE LECTIN DOMAIN-CONTAINING PROTEIN 180"/>
    <property type="match status" value="1"/>
</dbReference>
<dbReference type="InterPro" id="IPR001304">
    <property type="entry name" value="C-type_lectin-like"/>
</dbReference>
<reference evidence="4" key="2">
    <citation type="submission" date="2014-03" db="EMBL/GenBank/DDBJ databases">
        <authorList>
            <person name="Genoscope - CEA"/>
        </authorList>
    </citation>
    <scope>NUCLEOTIDE SEQUENCE</scope>
</reference>
<feature type="domain" description="C-type lectin" evidence="3">
    <location>
        <begin position="109"/>
        <end position="177"/>
    </location>
</feature>